<sequence length="55" mass="6109">MILPLVGSLLNLHRAFIHHEQLRREAMPHARLEEVGADAVAPLADGVVLQQRGVY</sequence>
<evidence type="ECO:0000313" key="2">
    <source>
        <dbReference type="Proteomes" id="UP000484875"/>
    </source>
</evidence>
<name>A0A845HTL2_9BURK</name>
<accession>A0A845HTL2</accession>
<comment type="caution">
    <text evidence="1">The sequence shown here is derived from an EMBL/GenBank/DDBJ whole genome shotgun (WGS) entry which is preliminary data.</text>
</comment>
<protein>
    <submittedName>
        <fullName evidence="1">Uncharacterized protein</fullName>
    </submittedName>
</protein>
<keyword evidence="2" id="KW-1185">Reference proteome</keyword>
<dbReference type="AlphaFoldDB" id="A0A845HTL2"/>
<evidence type="ECO:0000313" key="1">
    <source>
        <dbReference type="EMBL" id="MYN20835.1"/>
    </source>
</evidence>
<dbReference type="EMBL" id="WWCV01000097">
    <property type="protein sequence ID" value="MYN20835.1"/>
    <property type="molecule type" value="Genomic_DNA"/>
</dbReference>
<reference evidence="1 2" key="1">
    <citation type="submission" date="2019-12" db="EMBL/GenBank/DDBJ databases">
        <title>Novel species isolated from a subtropical stream in China.</title>
        <authorList>
            <person name="Lu H."/>
        </authorList>
    </citation>
    <scope>NUCLEOTIDE SEQUENCE [LARGE SCALE GENOMIC DNA]</scope>
    <source>
        <strain evidence="1 2">FT107W</strain>
    </source>
</reference>
<proteinExistence type="predicted"/>
<dbReference type="RefSeq" id="WP_161093093.1">
    <property type="nucleotide sequence ID" value="NZ_WWCV01000097.1"/>
</dbReference>
<dbReference type="Proteomes" id="UP000484875">
    <property type="component" value="Unassembled WGS sequence"/>
</dbReference>
<organism evidence="1 2">
    <name type="scientific">Duganella vulcania</name>
    <dbReference type="NCBI Taxonomy" id="2692166"/>
    <lineage>
        <taxon>Bacteria</taxon>
        <taxon>Pseudomonadati</taxon>
        <taxon>Pseudomonadota</taxon>
        <taxon>Betaproteobacteria</taxon>
        <taxon>Burkholderiales</taxon>
        <taxon>Oxalobacteraceae</taxon>
        <taxon>Telluria group</taxon>
        <taxon>Duganella</taxon>
    </lineage>
</organism>
<gene>
    <name evidence="1" type="ORF">GTP81_29290</name>
</gene>